<dbReference type="Gene3D" id="1.10.3210.10">
    <property type="entry name" value="Hypothetical protein af1432"/>
    <property type="match status" value="1"/>
</dbReference>
<dbReference type="PROSITE" id="PS50894">
    <property type="entry name" value="HPT"/>
    <property type="match status" value="1"/>
</dbReference>
<dbReference type="Proteomes" id="UP000193450">
    <property type="component" value="Chromosome"/>
</dbReference>
<keyword evidence="1" id="KW-0902">Two-component regulatory system</keyword>
<name>A0A1X9N8V3_9GAMM</name>
<dbReference type="GO" id="GO:0004672">
    <property type="term" value="F:protein kinase activity"/>
    <property type="evidence" value="ECO:0007669"/>
    <property type="project" value="UniProtKB-ARBA"/>
</dbReference>
<dbReference type="Gene3D" id="1.20.120.160">
    <property type="entry name" value="HPT domain"/>
    <property type="match status" value="1"/>
</dbReference>
<proteinExistence type="predicted"/>
<dbReference type="SUPFAM" id="SSF47226">
    <property type="entry name" value="Histidine-containing phosphotransfer domain, HPT domain"/>
    <property type="match status" value="1"/>
</dbReference>
<evidence type="ECO:0000313" key="5">
    <source>
        <dbReference type="Proteomes" id="UP000193450"/>
    </source>
</evidence>
<dbReference type="STRING" id="716816.BST96_04905"/>
<dbReference type="InterPro" id="IPR052020">
    <property type="entry name" value="Cyclic_di-GMP/3'3'-cGAMP_PDE"/>
</dbReference>
<organism evidence="4 5">
    <name type="scientific">Oceanicoccus sagamiensis</name>
    <dbReference type="NCBI Taxonomy" id="716816"/>
    <lineage>
        <taxon>Bacteria</taxon>
        <taxon>Pseudomonadati</taxon>
        <taxon>Pseudomonadota</taxon>
        <taxon>Gammaproteobacteria</taxon>
        <taxon>Cellvibrionales</taxon>
        <taxon>Spongiibacteraceae</taxon>
        <taxon>Oceanicoccus</taxon>
    </lineage>
</organism>
<dbReference type="CDD" id="cd00077">
    <property type="entry name" value="HDc"/>
    <property type="match status" value="1"/>
</dbReference>
<dbReference type="AlphaFoldDB" id="A0A1X9N8V3"/>
<dbReference type="SUPFAM" id="SSF109604">
    <property type="entry name" value="HD-domain/PDEase-like"/>
    <property type="match status" value="1"/>
</dbReference>
<sequence length="342" mass="38698">MSFSLPDIERETIEDLIVSIHESLDEIEPSLGLLVADPDRKDLVNDLFRNLHTIKGNFRMCFLEPFTDYVHEIEEAISEVRNGHLRFSPALKEAVLIGLDKLRINMDILQAEGELDTRDMETYGDYFQRLAEGAAADSAEEKPPAIDNSMKEELLYFRDSALKFDRRVVGRQGRTEQMLKVVSLIFSHSNANTFSEHVMIDRWQMQAAIYMHDIGHNLNKDLIEHLQVDNEHAEVAYNYLKKFPCWQQAAEIVYQHHELLDGSGYPRQLSADAIHPGAQLLGVVARFVDLVAMHKEISERLAVVAAIKTLNSEAGIFYNAELISLLPDIALAFCSQGDMAAA</sequence>
<dbReference type="EMBL" id="CP019343">
    <property type="protein sequence ID" value="ARN73514.1"/>
    <property type="molecule type" value="Genomic_DNA"/>
</dbReference>
<dbReference type="InterPro" id="IPR003607">
    <property type="entry name" value="HD/PDEase_dom"/>
</dbReference>
<gene>
    <name evidence="4" type="ORF">BST96_04905</name>
</gene>
<evidence type="ECO:0000259" key="3">
    <source>
        <dbReference type="PROSITE" id="PS50894"/>
    </source>
</evidence>
<dbReference type="OrthoDB" id="9816273at2"/>
<dbReference type="PANTHER" id="PTHR45228">
    <property type="entry name" value="CYCLIC DI-GMP PHOSPHODIESTERASE TM_0186-RELATED"/>
    <property type="match status" value="1"/>
</dbReference>
<dbReference type="InterPro" id="IPR036641">
    <property type="entry name" value="HPT_dom_sf"/>
</dbReference>
<feature type="modified residue" description="Phosphohistidine" evidence="2">
    <location>
        <position position="52"/>
    </location>
</feature>
<evidence type="ECO:0000256" key="2">
    <source>
        <dbReference type="PROSITE-ProRule" id="PRU00110"/>
    </source>
</evidence>
<protein>
    <recommendedName>
        <fullName evidence="3">HPt domain-containing protein</fullName>
    </recommendedName>
</protein>
<accession>A0A1X9N8V3</accession>
<feature type="domain" description="HPt" evidence="3">
    <location>
        <begin position="9"/>
        <end position="112"/>
    </location>
</feature>
<keyword evidence="2" id="KW-0597">Phosphoprotein</keyword>
<evidence type="ECO:0000313" key="4">
    <source>
        <dbReference type="EMBL" id="ARN73514.1"/>
    </source>
</evidence>
<keyword evidence="5" id="KW-1185">Reference proteome</keyword>
<reference evidence="4 5" key="1">
    <citation type="submission" date="2016-11" db="EMBL/GenBank/DDBJ databases">
        <title>Trade-off between light-utilization and light-protection in marine flavobacteria.</title>
        <authorList>
            <person name="Kumagai Y."/>
        </authorList>
    </citation>
    <scope>NUCLEOTIDE SEQUENCE [LARGE SCALE GENOMIC DNA]</scope>
    <source>
        <strain evidence="4 5">NBRC 107125</strain>
    </source>
</reference>
<dbReference type="Pfam" id="PF01627">
    <property type="entry name" value="Hpt"/>
    <property type="match status" value="1"/>
</dbReference>
<dbReference type="Pfam" id="PF13487">
    <property type="entry name" value="HD_5"/>
    <property type="match status" value="1"/>
</dbReference>
<dbReference type="KEGG" id="osg:BST96_04905"/>
<dbReference type="SMART" id="SM00073">
    <property type="entry name" value="HPT"/>
    <property type="match status" value="1"/>
</dbReference>
<dbReference type="CDD" id="cd00088">
    <property type="entry name" value="HPT"/>
    <property type="match status" value="1"/>
</dbReference>
<dbReference type="GO" id="GO:0000160">
    <property type="term" value="P:phosphorelay signal transduction system"/>
    <property type="evidence" value="ECO:0007669"/>
    <property type="project" value="UniProtKB-KW"/>
</dbReference>
<dbReference type="PANTHER" id="PTHR45228:SF1">
    <property type="entry name" value="CYCLIC DI-GMP PHOSPHODIESTERASE TM_0186"/>
    <property type="match status" value="1"/>
</dbReference>
<dbReference type="InterPro" id="IPR008207">
    <property type="entry name" value="Sig_transdc_His_kin_Hpt_dom"/>
</dbReference>
<evidence type="ECO:0000256" key="1">
    <source>
        <dbReference type="ARBA" id="ARBA00023012"/>
    </source>
</evidence>
<dbReference type="RefSeq" id="WP_085757625.1">
    <property type="nucleotide sequence ID" value="NZ_CP019343.1"/>
</dbReference>